<protein>
    <recommendedName>
        <fullName evidence="5">Zn(2)-C6 fungal-type domain-containing protein</fullName>
    </recommendedName>
</protein>
<gene>
    <name evidence="6" type="ORF">AUEXF2481DRAFT_44484</name>
</gene>
<proteinExistence type="predicted"/>
<organism evidence="6 7">
    <name type="scientific">Aureobasidium subglaciale (strain EXF-2481)</name>
    <name type="common">Aureobasidium pullulans var. subglaciale</name>
    <dbReference type="NCBI Taxonomy" id="1043005"/>
    <lineage>
        <taxon>Eukaryota</taxon>
        <taxon>Fungi</taxon>
        <taxon>Dikarya</taxon>
        <taxon>Ascomycota</taxon>
        <taxon>Pezizomycotina</taxon>
        <taxon>Dothideomycetes</taxon>
        <taxon>Dothideomycetidae</taxon>
        <taxon>Dothideales</taxon>
        <taxon>Saccotheciaceae</taxon>
        <taxon>Aureobasidium</taxon>
    </lineage>
</organism>
<dbReference type="SMART" id="SM00066">
    <property type="entry name" value="GAL4"/>
    <property type="match status" value="1"/>
</dbReference>
<sequence>MNGQACEPCARRKVRCDKQKPCSNCKRRKQDQCIYPEAAPIDRIKRLESLVKSLGGDPNDDESRTPKRARTGPSPAEVQGERDEARDTAETERGEPVLLEQDGQSYYVEMRAWHTHLSHNDNPQNEINHDVLMSRPLISRTKPDALRGLMRADHNINFALQHPSSQDASFLWDRFERNANPLIKIDFDSALKILRTSSTNAESRVQLKDEEHTFIFCVYLMSIVSVPEEECSKVLHQPKDVLLSHYQAICEQALSRSNIFSITDLIIIRAIVLYIAASIERLSIQSLFSLMGLTIRNAEKLGIHRDGALLGISPMETESRRRLWWHLQHLDLALGVRCGTTPLTLMAGWDTKIPLNIEDSDLKSDMTEPPPERKGLTSLSYCLWTYWIVSQQREFFAANQGKLGISWASNKSLPHARKAALLQLMEEGLNNKFLQYCDPIKPLDIMVQLTSRALICTMRMFTLHPMSFSGDASISEEQRHTQLVDGAVKSLEYNIALNSRPELQRFHWFINGYFQWHAFISVIVEVIQLKGAPEAQRIWDVISDLYTYNKNLLELSEDRRKHHAAELIINAWKARSQADPSAHKPSCVAVLESLLAEKQRYATQAQSGDAGQPLEPVMTDEDLNAILDMEFQDIDWSFWAGME</sequence>
<dbReference type="Pfam" id="PF00172">
    <property type="entry name" value="Zn_clus"/>
    <property type="match status" value="1"/>
</dbReference>
<accession>A0A074XZW8</accession>
<evidence type="ECO:0000256" key="4">
    <source>
        <dbReference type="SAM" id="MobiDB-lite"/>
    </source>
</evidence>
<dbReference type="SUPFAM" id="SSF57701">
    <property type="entry name" value="Zn2/Cys6 DNA-binding domain"/>
    <property type="match status" value="1"/>
</dbReference>
<dbReference type="Pfam" id="PF04082">
    <property type="entry name" value="Fungal_trans"/>
    <property type="match status" value="1"/>
</dbReference>
<reference evidence="6 7" key="1">
    <citation type="journal article" date="2014" name="BMC Genomics">
        <title>Genome sequencing of four Aureobasidium pullulans varieties: biotechnological potential, stress tolerance, and description of new species.</title>
        <authorList>
            <person name="Gostin Ar C."/>
            <person name="Ohm R.A."/>
            <person name="Kogej T."/>
            <person name="Sonjak S."/>
            <person name="Turk M."/>
            <person name="Zajc J."/>
            <person name="Zalar P."/>
            <person name="Grube M."/>
            <person name="Sun H."/>
            <person name="Han J."/>
            <person name="Sharma A."/>
            <person name="Chiniquy J."/>
            <person name="Ngan C.Y."/>
            <person name="Lipzen A."/>
            <person name="Barry K."/>
            <person name="Grigoriev I.V."/>
            <person name="Gunde-Cimerman N."/>
        </authorList>
    </citation>
    <scope>NUCLEOTIDE SEQUENCE [LARGE SCALE GENOMIC DNA]</scope>
    <source>
        <strain evidence="6 7">EXF-2481</strain>
    </source>
</reference>
<keyword evidence="7" id="KW-1185">Reference proteome</keyword>
<dbReference type="STRING" id="1043005.A0A074XZW8"/>
<keyword evidence="2" id="KW-0479">Metal-binding</keyword>
<dbReference type="GO" id="GO:0008270">
    <property type="term" value="F:zinc ion binding"/>
    <property type="evidence" value="ECO:0007669"/>
    <property type="project" value="InterPro"/>
</dbReference>
<dbReference type="InParanoid" id="A0A074XZW8"/>
<evidence type="ECO:0000256" key="3">
    <source>
        <dbReference type="ARBA" id="ARBA00023242"/>
    </source>
</evidence>
<dbReference type="OMA" id="PCAKRKV"/>
<keyword evidence="3" id="KW-0539">Nucleus</keyword>
<evidence type="ECO:0000313" key="7">
    <source>
        <dbReference type="Proteomes" id="UP000030641"/>
    </source>
</evidence>
<dbReference type="PROSITE" id="PS00463">
    <property type="entry name" value="ZN2_CY6_FUNGAL_1"/>
    <property type="match status" value="1"/>
</dbReference>
<dbReference type="InterPro" id="IPR007219">
    <property type="entry name" value="XnlR_reg_dom"/>
</dbReference>
<dbReference type="Proteomes" id="UP000030641">
    <property type="component" value="Unassembled WGS sequence"/>
</dbReference>
<dbReference type="GO" id="GO:0005634">
    <property type="term" value="C:nucleus"/>
    <property type="evidence" value="ECO:0007669"/>
    <property type="project" value="UniProtKB-SubCell"/>
</dbReference>
<dbReference type="CDD" id="cd12148">
    <property type="entry name" value="fungal_TF_MHR"/>
    <property type="match status" value="1"/>
</dbReference>
<feature type="compositionally biased region" description="Basic and acidic residues" evidence="4">
    <location>
        <begin position="79"/>
        <end position="95"/>
    </location>
</feature>
<dbReference type="InterPro" id="IPR050613">
    <property type="entry name" value="Sec_Metabolite_Reg"/>
</dbReference>
<dbReference type="Gene3D" id="4.10.240.10">
    <property type="entry name" value="Zn(2)-C6 fungal-type DNA-binding domain"/>
    <property type="match status" value="1"/>
</dbReference>
<dbReference type="SMART" id="SM00906">
    <property type="entry name" value="Fungal_trans"/>
    <property type="match status" value="1"/>
</dbReference>
<evidence type="ECO:0000256" key="1">
    <source>
        <dbReference type="ARBA" id="ARBA00004123"/>
    </source>
</evidence>
<dbReference type="GO" id="GO:0003677">
    <property type="term" value="F:DNA binding"/>
    <property type="evidence" value="ECO:0007669"/>
    <property type="project" value="InterPro"/>
</dbReference>
<evidence type="ECO:0000259" key="5">
    <source>
        <dbReference type="PROSITE" id="PS50048"/>
    </source>
</evidence>
<dbReference type="CDD" id="cd00067">
    <property type="entry name" value="GAL4"/>
    <property type="match status" value="1"/>
</dbReference>
<dbReference type="RefSeq" id="XP_013339557.1">
    <property type="nucleotide sequence ID" value="XM_013484103.1"/>
</dbReference>
<dbReference type="PANTHER" id="PTHR31001">
    <property type="entry name" value="UNCHARACTERIZED TRANSCRIPTIONAL REGULATORY PROTEIN"/>
    <property type="match status" value="1"/>
</dbReference>
<dbReference type="GeneID" id="25367689"/>
<feature type="region of interest" description="Disordered" evidence="4">
    <location>
        <begin position="49"/>
        <end position="101"/>
    </location>
</feature>
<dbReference type="InterPro" id="IPR036864">
    <property type="entry name" value="Zn2-C6_fun-type_DNA-bd_sf"/>
</dbReference>
<dbReference type="PANTHER" id="PTHR31001:SF85">
    <property type="entry name" value="ZN(II)2CYS6 TRANSCRIPTION FACTOR (EUROFUNG)"/>
    <property type="match status" value="1"/>
</dbReference>
<evidence type="ECO:0000313" key="6">
    <source>
        <dbReference type="EMBL" id="KEQ91088.1"/>
    </source>
</evidence>
<dbReference type="PROSITE" id="PS50048">
    <property type="entry name" value="ZN2_CY6_FUNGAL_2"/>
    <property type="match status" value="1"/>
</dbReference>
<dbReference type="OrthoDB" id="2269373at2759"/>
<evidence type="ECO:0000256" key="2">
    <source>
        <dbReference type="ARBA" id="ARBA00022723"/>
    </source>
</evidence>
<dbReference type="AlphaFoldDB" id="A0A074XZW8"/>
<name>A0A074XZW8_AURSE</name>
<dbReference type="GO" id="GO:0000981">
    <property type="term" value="F:DNA-binding transcription factor activity, RNA polymerase II-specific"/>
    <property type="evidence" value="ECO:0007669"/>
    <property type="project" value="InterPro"/>
</dbReference>
<dbReference type="EMBL" id="KL584782">
    <property type="protein sequence ID" value="KEQ91088.1"/>
    <property type="molecule type" value="Genomic_DNA"/>
</dbReference>
<dbReference type="InterPro" id="IPR001138">
    <property type="entry name" value="Zn2Cys6_DnaBD"/>
</dbReference>
<dbReference type="HOGENOM" id="CLU_004083_5_3_1"/>
<comment type="subcellular location">
    <subcellularLocation>
        <location evidence="1">Nucleus</location>
    </subcellularLocation>
</comment>
<dbReference type="GO" id="GO:0006351">
    <property type="term" value="P:DNA-templated transcription"/>
    <property type="evidence" value="ECO:0007669"/>
    <property type="project" value="InterPro"/>
</dbReference>
<feature type="domain" description="Zn(2)-C6 fungal-type" evidence="5">
    <location>
        <begin position="5"/>
        <end position="35"/>
    </location>
</feature>